<dbReference type="InterPro" id="IPR050312">
    <property type="entry name" value="IolE/XylAMocC-like"/>
</dbReference>
<dbReference type="InterPro" id="IPR013022">
    <property type="entry name" value="Xyl_isomerase-like_TIM-brl"/>
</dbReference>
<evidence type="ECO:0000259" key="3">
    <source>
        <dbReference type="Pfam" id="PF01261"/>
    </source>
</evidence>
<dbReference type="PANTHER" id="PTHR12110">
    <property type="entry name" value="HYDROXYPYRUVATE ISOMERASE"/>
    <property type="match status" value="1"/>
</dbReference>
<keyword evidence="1" id="KW-0119">Carbohydrate metabolism</keyword>
<keyword evidence="5" id="KW-1185">Reference proteome</keyword>
<proteinExistence type="predicted"/>
<feature type="region of interest" description="Disordered" evidence="2">
    <location>
        <begin position="232"/>
        <end position="253"/>
    </location>
</feature>
<evidence type="ECO:0000313" key="4">
    <source>
        <dbReference type="EMBL" id="GGF39550.1"/>
    </source>
</evidence>
<accession>A0A917BH18</accession>
<evidence type="ECO:0000313" key="5">
    <source>
        <dbReference type="Proteomes" id="UP000598775"/>
    </source>
</evidence>
<dbReference type="Gene3D" id="3.20.20.150">
    <property type="entry name" value="Divalent-metal-dependent TIM barrel enzymes"/>
    <property type="match status" value="1"/>
</dbReference>
<evidence type="ECO:0000256" key="1">
    <source>
        <dbReference type="ARBA" id="ARBA00023277"/>
    </source>
</evidence>
<reference evidence="4 5" key="1">
    <citation type="journal article" date="2014" name="Int. J. Syst. Evol. Microbiol.">
        <title>Complete genome sequence of Corynebacterium casei LMG S-19264T (=DSM 44701T), isolated from a smear-ripened cheese.</title>
        <authorList>
            <consortium name="US DOE Joint Genome Institute (JGI-PGF)"/>
            <person name="Walter F."/>
            <person name="Albersmeier A."/>
            <person name="Kalinowski J."/>
            <person name="Ruckert C."/>
        </authorList>
    </citation>
    <scope>NUCLEOTIDE SEQUENCE [LARGE SCALE GENOMIC DNA]</scope>
    <source>
        <strain evidence="4 5">CGMCC 1.12976</strain>
    </source>
</reference>
<dbReference type="Pfam" id="PF01261">
    <property type="entry name" value="AP_endonuc_2"/>
    <property type="match status" value="1"/>
</dbReference>
<feature type="domain" description="Xylose isomerase-like TIM barrel" evidence="3">
    <location>
        <begin position="50"/>
        <end position="274"/>
    </location>
</feature>
<dbReference type="AlphaFoldDB" id="A0A917BH18"/>
<dbReference type="Proteomes" id="UP000598775">
    <property type="component" value="Unassembled WGS sequence"/>
</dbReference>
<organism evidence="4 5">
    <name type="scientific">Subtercola lobariae</name>
    <dbReference type="NCBI Taxonomy" id="1588641"/>
    <lineage>
        <taxon>Bacteria</taxon>
        <taxon>Bacillati</taxon>
        <taxon>Actinomycetota</taxon>
        <taxon>Actinomycetes</taxon>
        <taxon>Micrococcales</taxon>
        <taxon>Microbacteriaceae</taxon>
        <taxon>Subtercola</taxon>
    </lineage>
</organism>
<gene>
    <name evidence="4" type="ORF">GCM10011399_35570</name>
</gene>
<dbReference type="EMBL" id="BMGP01000007">
    <property type="protein sequence ID" value="GGF39550.1"/>
    <property type="molecule type" value="Genomic_DNA"/>
</dbReference>
<keyword evidence="4" id="KW-0413">Isomerase</keyword>
<evidence type="ECO:0000256" key="2">
    <source>
        <dbReference type="SAM" id="MobiDB-lite"/>
    </source>
</evidence>
<name>A0A917BH18_9MICO</name>
<dbReference type="PANTHER" id="PTHR12110:SF41">
    <property type="entry name" value="INOSOSE DEHYDRATASE"/>
    <property type="match status" value="1"/>
</dbReference>
<dbReference type="SUPFAM" id="SSF51658">
    <property type="entry name" value="Xylose isomerase-like"/>
    <property type="match status" value="1"/>
</dbReference>
<dbReference type="GO" id="GO:0016853">
    <property type="term" value="F:isomerase activity"/>
    <property type="evidence" value="ECO:0007669"/>
    <property type="project" value="UniProtKB-KW"/>
</dbReference>
<sequence length="298" mass="32036">MIYLPGMRSLLAFNEEKIIMARPEESQPQASVQLYSLAKEFSADMAGSLDKLAAIGLKNVEAFDFVRRPQDIRDALDAAGLSSPTGHAPLLSDELWTPDGAIPTPAPEIVFEAAAAIGMTTVIDPFVAPERWLSVEGVTDIAERLNRLADLAAGFGLSVGYHNHAQEFLRNFDGQTAYERFVELTDERVAIELDLYWALVGAQDVVGLVSRLGDRLVAVHVKDGIAPAVNPFDPDAGEFGSASPDQRRPGEGDVPLAAALRAGTAVEYAVIEYDNAPGDVFEDIAASYAFLTDGGFVR</sequence>
<dbReference type="InterPro" id="IPR036237">
    <property type="entry name" value="Xyl_isomerase-like_sf"/>
</dbReference>
<protein>
    <submittedName>
        <fullName evidence="4">Sugar phosphate isomerase</fullName>
    </submittedName>
</protein>
<comment type="caution">
    <text evidence="4">The sequence shown here is derived from an EMBL/GenBank/DDBJ whole genome shotgun (WGS) entry which is preliminary data.</text>
</comment>